<protein>
    <recommendedName>
        <fullName evidence="9">Sodium:dicarboxylate symporter</fullName>
    </recommendedName>
</protein>
<evidence type="ECO:0000256" key="4">
    <source>
        <dbReference type="ARBA" id="ARBA00022989"/>
    </source>
</evidence>
<dbReference type="Pfam" id="PF00375">
    <property type="entry name" value="SDF"/>
    <property type="match status" value="1"/>
</dbReference>
<dbReference type="InterPro" id="IPR036458">
    <property type="entry name" value="Na:dicarbo_symporter_sf"/>
</dbReference>
<dbReference type="Proteomes" id="UP000034681">
    <property type="component" value="Unassembled WGS sequence"/>
</dbReference>
<dbReference type="SUPFAM" id="SSF118215">
    <property type="entry name" value="Proton glutamate symport protein"/>
    <property type="match status" value="1"/>
</dbReference>
<evidence type="ECO:0000256" key="1">
    <source>
        <dbReference type="ARBA" id="ARBA00004141"/>
    </source>
</evidence>
<dbReference type="EMBL" id="AJTX02000006">
    <property type="protein sequence ID" value="KKI98885.1"/>
    <property type="molecule type" value="Genomic_DNA"/>
</dbReference>
<feature type="transmembrane region" description="Helical" evidence="6">
    <location>
        <begin position="22"/>
        <end position="43"/>
    </location>
</feature>
<keyword evidence="5 6" id="KW-0472">Membrane</keyword>
<evidence type="ECO:0000256" key="5">
    <source>
        <dbReference type="ARBA" id="ARBA00023136"/>
    </source>
</evidence>
<dbReference type="STRING" id="317619.GCA_000332315_01862"/>
<dbReference type="InterPro" id="IPR001991">
    <property type="entry name" value="Na-dicarboxylate_symporter"/>
</dbReference>
<feature type="transmembrane region" description="Helical" evidence="6">
    <location>
        <begin position="140"/>
        <end position="158"/>
    </location>
</feature>
<feature type="transmembrane region" description="Helical" evidence="6">
    <location>
        <begin position="361"/>
        <end position="392"/>
    </location>
</feature>
<keyword evidence="2" id="KW-0813">Transport</keyword>
<evidence type="ECO:0000256" key="3">
    <source>
        <dbReference type="ARBA" id="ARBA00022692"/>
    </source>
</evidence>
<dbReference type="AlphaFoldDB" id="A0A0M2PQS9"/>
<sequence length="414" mass="44221">MGLFQPDLALKVNLVGSVYIDLLKLCVGPIVLSCVALGLFELLTHRSNWVFILRLCVFLALGVFLCSLIATIVGIVAAPGQSMSESTLGSLGIVVNQKIVDFSLNLNSPNPVTEPQPVFRLFIEQLIPDNAIAPLVSNEILKVIVVASILGVGMTLIPPAQSDNLKNLLVSVRLTFNKILVLLTYILPFALFSIVSYTVATVDGAVFLSLIKFIIATILTFLLISALSVGLIVLRSKRDPWTTLHSIMEVSVVALATQNVMATLPQSLNSLSVDVRLEETEVNIALPLVMTMGRFGNVAYFALASILAAFIYDKTLGFSTLAIVVLLNIFSGVATAGAIGIATLTMISLTLDILQIPTEAILTLLIVIDPIIAPVRVLLTVLASMGVVAWVVTPESDEPAPLTALEPQPLLQSS</sequence>
<gene>
    <name evidence="7" type="ORF">PROH_13650</name>
</gene>
<name>A0A0M2PQS9_PROHO</name>
<feature type="transmembrane region" description="Helical" evidence="6">
    <location>
        <begin position="295"/>
        <end position="312"/>
    </location>
</feature>
<accession>A0A0M2PQS9</accession>
<evidence type="ECO:0000256" key="6">
    <source>
        <dbReference type="SAM" id="Phobius"/>
    </source>
</evidence>
<keyword evidence="3 6" id="KW-0812">Transmembrane</keyword>
<dbReference type="PRINTS" id="PR00173">
    <property type="entry name" value="EDTRNSPORT"/>
</dbReference>
<feature type="transmembrane region" description="Helical" evidence="6">
    <location>
        <begin position="179"/>
        <end position="200"/>
    </location>
</feature>
<evidence type="ECO:0008006" key="9">
    <source>
        <dbReference type="Google" id="ProtNLM"/>
    </source>
</evidence>
<feature type="transmembrane region" description="Helical" evidence="6">
    <location>
        <begin position="318"/>
        <end position="349"/>
    </location>
</feature>
<dbReference type="GO" id="GO:0015293">
    <property type="term" value="F:symporter activity"/>
    <property type="evidence" value="ECO:0007669"/>
    <property type="project" value="InterPro"/>
</dbReference>
<dbReference type="PANTHER" id="PTHR42865:SF10">
    <property type="entry name" value="SODIUM:DICARBOXYLATE SYMPORTER FAMILY PROTEIN"/>
    <property type="match status" value="1"/>
</dbReference>
<reference evidence="7" key="1">
    <citation type="submission" date="2012-04" db="EMBL/GenBank/DDBJ databases">
        <authorList>
            <person name="Borisov I.G."/>
            <person name="Ivanikova N.V."/>
            <person name="Pinevich A.V."/>
        </authorList>
    </citation>
    <scope>NUCLEOTIDE SEQUENCE</scope>
    <source>
        <strain evidence="7">CALU 1027</strain>
    </source>
</reference>
<comment type="subcellular location">
    <subcellularLocation>
        <location evidence="1">Membrane</location>
        <topology evidence="1">Multi-pass membrane protein</topology>
    </subcellularLocation>
</comment>
<feature type="transmembrane region" description="Helical" evidence="6">
    <location>
        <begin position="206"/>
        <end position="234"/>
    </location>
</feature>
<dbReference type="eggNOG" id="COG1301">
    <property type="taxonomic scope" value="Bacteria"/>
</dbReference>
<keyword evidence="4 6" id="KW-1133">Transmembrane helix</keyword>
<organism evidence="7 8">
    <name type="scientific">Prochlorothrix hollandica PCC 9006 = CALU 1027</name>
    <dbReference type="NCBI Taxonomy" id="317619"/>
    <lineage>
        <taxon>Bacteria</taxon>
        <taxon>Bacillati</taxon>
        <taxon>Cyanobacteriota</taxon>
        <taxon>Cyanophyceae</taxon>
        <taxon>Prochlorotrichales</taxon>
        <taxon>Prochlorotrichaceae</taxon>
        <taxon>Prochlorothrix</taxon>
    </lineage>
</organism>
<feature type="transmembrane region" description="Helical" evidence="6">
    <location>
        <begin position="55"/>
        <end position="78"/>
    </location>
</feature>
<keyword evidence="8" id="KW-1185">Reference proteome</keyword>
<dbReference type="PANTHER" id="PTHR42865">
    <property type="entry name" value="PROTON/GLUTAMATE-ASPARTATE SYMPORTER"/>
    <property type="match status" value="1"/>
</dbReference>
<evidence type="ECO:0000313" key="8">
    <source>
        <dbReference type="Proteomes" id="UP000034681"/>
    </source>
</evidence>
<proteinExistence type="predicted"/>
<dbReference type="GO" id="GO:0005886">
    <property type="term" value="C:plasma membrane"/>
    <property type="evidence" value="ECO:0007669"/>
    <property type="project" value="TreeGrafter"/>
</dbReference>
<dbReference type="Gene3D" id="1.10.3860.10">
    <property type="entry name" value="Sodium:dicarboxylate symporter"/>
    <property type="match status" value="1"/>
</dbReference>
<evidence type="ECO:0000313" key="7">
    <source>
        <dbReference type="EMBL" id="KKI98885.1"/>
    </source>
</evidence>
<evidence type="ECO:0000256" key="2">
    <source>
        <dbReference type="ARBA" id="ARBA00022448"/>
    </source>
</evidence>
<comment type="caution">
    <text evidence="7">The sequence shown here is derived from an EMBL/GenBank/DDBJ whole genome shotgun (WGS) entry which is preliminary data.</text>
</comment>